<dbReference type="InterPro" id="IPR030656">
    <property type="entry name" value="ALAD_AS"/>
</dbReference>
<name>A0A067N0G7_BOTB1</name>
<dbReference type="GO" id="GO:0008270">
    <property type="term" value="F:zinc ion binding"/>
    <property type="evidence" value="ECO:0007669"/>
    <property type="project" value="TreeGrafter"/>
</dbReference>
<dbReference type="PROSITE" id="PS00169">
    <property type="entry name" value="D_ALA_DEHYDRATASE"/>
    <property type="match status" value="1"/>
</dbReference>
<dbReference type="FunCoup" id="A0A067N0G7">
    <property type="interactions" value="477"/>
</dbReference>
<evidence type="ECO:0000256" key="1">
    <source>
        <dbReference type="ARBA" id="ARBA00001947"/>
    </source>
</evidence>
<evidence type="ECO:0000256" key="16">
    <source>
        <dbReference type="PIRSR" id="PIRSR001415-3"/>
    </source>
</evidence>
<dbReference type="GO" id="GO:0006782">
    <property type="term" value="P:protoporphyrinogen IX biosynthetic process"/>
    <property type="evidence" value="ECO:0007669"/>
    <property type="project" value="UniProtKB-UniPathway"/>
</dbReference>
<dbReference type="AlphaFoldDB" id="A0A067N0G7"/>
<dbReference type="OrthoDB" id="1530at2759"/>
<comment type="cofactor">
    <cofactor evidence="1">
        <name>Zn(2+)</name>
        <dbReference type="ChEBI" id="CHEBI:29105"/>
    </cofactor>
</comment>
<dbReference type="PIRSF" id="PIRSF001415">
    <property type="entry name" value="Porphbilin_synth"/>
    <property type="match status" value="1"/>
</dbReference>
<keyword evidence="11 17" id="KW-0627">Porphyrin biosynthesis</keyword>
<evidence type="ECO:0000256" key="9">
    <source>
        <dbReference type="ARBA" id="ARBA00023133"/>
    </source>
</evidence>
<evidence type="ECO:0000256" key="17">
    <source>
        <dbReference type="RuleBase" id="RU000515"/>
    </source>
</evidence>
<comment type="similarity">
    <text evidence="3 18">Belongs to the ALAD family.</text>
</comment>
<keyword evidence="8 16" id="KW-0862">Zinc</keyword>
<keyword evidence="7 16" id="KW-0479">Metal-binding</keyword>
<feature type="active site" description="Schiff-base intermediate with substrate" evidence="14">
    <location>
        <position position="200"/>
    </location>
</feature>
<evidence type="ECO:0000313" key="20">
    <source>
        <dbReference type="Proteomes" id="UP000027195"/>
    </source>
</evidence>
<keyword evidence="20" id="KW-1185">Reference proteome</keyword>
<evidence type="ECO:0000256" key="8">
    <source>
        <dbReference type="ARBA" id="ARBA00022833"/>
    </source>
</evidence>
<comment type="subunit">
    <text evidence="4 17">Homooctamer.</text>
</comment>
<gene>
    <name evidence="19" type="ORF">BOTBODRAFT_50125</name>
</gene>
<dbReference type="PANTHER" id="PTHR11458:SF0">
    <property type="entry name" value="DELTA-AMINOLEVULINIC ACID DEHYDRATASE"/>
    <property type="match status" value="1"/>
</dbReference>
<dbReference type="FunFam" id="3.20.20.70:FF:000048">
    <property type="entry name" value="Delta-aminolevulinic acid dehydratase"/>
    <property type="match status" value="1"/>
</dbReference>
<comment type="function">
    <text evidence="12">Catalyzes an early step in the biosynthesis of tetrapyrroles. Binds two molecules of 5-aminolevulinate per subunit, each at a distinct site, and catalyzes their condensation to form porphobilinogen.</text>
</comment>
<dbReference type="Pfam" id="PF00490">
    <property type="entry name" value="ALAD"/>
    <property type="match status" value="1"/>
</dbReference>
<dbReference type="STRING" id="930990.A0A067N0G7"/>
<dbReference type="InterPro" id="IPR001731">
    <property type="entry name" value="ALAD"/>
</dbReference>
<evidence type="ECO:0000256" key="3">
    <source>
        <dbReference type="ARBA" id="ARBA00008055"/>
    </source>
</evidence>
<feature type="binding site" evidence="15">
    <location>
        <position position="280"/>
    </location>
    <ligand>
        <name>5-aminolevulinate</name>
        <dbReference type="ChEBI" id="CHEBI:356416"/>
        <label>2</label>
    </ligand>
</feature>
<evidence type="ECO:0000256" key="5">
    <source>
        <dbReference type="ARBA" id="ARBA00012053"/>
    </source>
</evidence>
<evidence type="ECO:0000256" key="4">
    <source>
        <dbReference type="ARBA" id="ARBA00011823"/>
    </source>
</evidence>
<dbReference type="GO" id="GO:0005829">
    <property type="term" value="C:cytosol"/>
    <property type="evidence" value="ECO:0007669"/>
    <property type="project" value="TreeGrafter"/>
</dbReference>
<evidence type="ECO:0000256" key="18">
    <source>
        <dbReference type="RuleBase" id="RU004161"/>
    </source>
</evidence>
<evidence type="ECO:0000256" key="10">
    <source>
        <dbReference type="ARBA" id="ARBA00023239"/>
    </source>
</evidence>
<protein>
    <recommendedName>
        <fullName evidence="6 17">Delta-aminolevulinic acid dehydratase</fullName>
        <ecNumber evidence="5 17">4.2.1.24</ecNumber>
    </recommendedName>
</protein>
<feature type="binding site" evidence="15">
    <location>
        <position position="222"/>
    </location>
    <ligand>
        <name>5-aminolevulinate</name>
        <dbReference type="ChEBI" id="CHEBI:356416"/>
        <label>1</label>
    </ligand>
</feature>
<dbReference type="InterPro" id="IPR013785">
    <property type="entry name" value="Aldolase_TIM"/>
</dbReference>
<evidence type="ECO:0000256" key="11">
    <source>
        <dbReference type="ARBA" id="ARBA00023244"/>
    </source>
</evidence>
<keyword evidence="9" id="KW-0350">Heme biosynthesis</keyword>
<dbReference type="GO" id="GO:0004655">
    <property type="term" value="F:porphobilinogen synthase activity"/>
    <property type="evidence" value="ECO:0007669"/>
    <property type="project" value="UniProtKB-EC"/>
</dbReference>
<feature type="binding site" evidence="15">
    <location>
        <position position="319"/>
    </location>
    <ligand>
        <name>5-aminolevulinate</name>
        <dbReference type="ChEBI" id="CHEBI:356416"/>
        <label>2</label>
    </ligand>
</feature>
<dbReference type="SMART" id="SM01004">
    <property type="entry name" value="ALAD"/>
    <property type="match status" value="1"/>
</dbReference>
<dbReference type="EMBL" id="KL198016">
    <property type="protein sequence ID" value="KDQ21498.1"/>
    <property type="molecule type" value="Genomic_DNA"/>
</dbReference>
<dbReference type="Proteomes" id="UP000027195">
    <property type="component" value="Unassembled WGS sequence"/>
</dbReference>
<organism evidence="19 20">
    <name type="scientific">Botryobasidium botryosum (strain FD-172 SS1)</name>
    <dbReference type="NCBI Taxonomy" id="930990"/>
    <lineage>
        <taxon>Eukaryota</taxon>
        <taxon>Fungi</taxon>
        <taxon>Dikarya</taxon>
        <taxon>Basidiomycota</taxon>
        <taxon>Agaricomycotina</taxon>
        <taxon>Agaricomycetes</taxon>
        <taxon>Cantharellales</taxon>
        <taxon>Botryobasidiaceae</taxon>
        <taxon>Botryobasidium</taxon>
    </lineage>
</organism>
<evidence type="ECO:0000256" key="2">
    <source>
        <dbReference type="ARBA" id="ARBA00004694"/>
    </source>
</evidence>
<sequence>MAQMEISSILQGGYHHPVARQWQSRQLTKSMFIYPLFITDDPNASEVIASFPGQKRWGVNRLEEFVGPLVRKGLKSVMLFGVPTKCNKDGRGTPADDPEGPVILAIKRLRTLFPDLYIACDVCLCEYTSHGHCGVLREDGTIIVPESVARIAEVAVSYARAGAHCVAPSDMMDGRIRSIKLALMEAGYENRCSLMSYAAKFSSAMYGPFREAAGSAPAFGDRKCYQLPAHSRGLARRAILRDVAEGADMIMVKPALSYLDVVADAQRLAPDHPIACYNVSGEYAMIVAGAEAGVYDLKTQAFEITGSMVRAGASIIISYFTPQFLDWLDE</sequence>
<dbReference type="PRINTS" id="PR00144">
    <property type="entry name" value="DALDHYDRTASE"/>
</dbReference>
<feature type="binding site" evidence="16">
    <location>
        <position position="125"/>
    </location>
    <ligand>
        <name>Zn(2+)</name>
        <dbReference type="ChEBI" id="CHEBI:29105"/>
        <note>catalytic</note>
    </ligand>
</feature>
<dbReference type="Gene3D" id="3.20.20.70">
    <property type="entry name" value="Aldolase class I"/>
    <property type="match status" value="1"/>
</dbReference>
<accession>A0A067N0G7</accession>
<comment type="catalytic activity">
    <reaction evidence="13 17">
        <text>2 5-aminolevulinate = porphobilinogen + 2 H2O + H(+)</text>
        <dbReference type="Rhea" id="RHEA:24064"/>
        <dbReference type="ChEBI" id="CHEBI:15377"/>
        <dbReference type="ChEBI" id="CHEBI:15378"/>
        <dbReference type="ChEBI" id="CHEBI:58126"/>
        <dbReference type="ChEBI" id="CHEBI:356416"/>
        <dbReference type="EC" id="4.2.1.24"/>
    </reaction>
</comment>
<evidence type="ECO:0000256" key="12">
    <source>
        <dbReference type="ARBA" id="ARBA00025628"/>
    </source>
</evidence>
<evidence type="ECO:0000256" key="6">
    <source>
        <dbReference type="ARBA" id="ARBA00020771"/>
    </source>
</evidence>
<keyword evidence="10 17" id="KW-0456">Lyase</keyword>
<proteinExistence type="inferred from homology"/>
<reference evidence="20" key="1">
    <citation type="journal article" date="2014" name="Proc. Natl. Acad. Sci. U.S.A.">
        <title>Extensive sampling of basidiomycete genomes demonstrates inadequacy of the white-rot/brown-rot paradigm for wood decay fungi.</title>
        <authorList>
            <person name="Riley R."/>
            <person name="Salamov A.A."/>
            <person name="Brown D.W."/>
            <person name="Nagy L.G."/>
            <person name="Floudas D."/>
            <person name="Held B.W."/>
            <person name="Levasseur A."/>
            <person name="Lombard V."/>
            <person name="Morin E."/>
            <person name="Otillar R."/>
            <person name="Lindquist E.A."/>
            <person name="Sun H."/>
            <person name="LaButti K.M."/>
            <person name="Schmutz J."/>
            <person name="Jabbour D."/>
            <person name="Luo H."/>
            <person name="Baker S.E."/>
            <person name="Pisabarro A.G."/>
            <person name="Walton J.D."/>
            <person name="Blanchette R.A."/>
            <person name="Henrissat B."/>
            <person name="Martin F."/>
            <person name="Cullen D."/>
            <person name="Hibbett D.S."/>
            <person name="Grigoriev I.V."/>
        </authorList>
    </citation>
    <scope>NUCLEOTIDE SEQUENCE [LARGE SCALE GENOMIC DNA]</scope>
    <source>
        <strain evidence="20">FD-172 SS1</strain>
    </source>
</reference>
<dbReference type="NCBIfam" id="NF006762">
    <property type="entry name" value="PRK09283.1"/>
    <property type="match status" value="1"/>
</dbReference>
<comment type="pathway">
    <text evidence="2">Porphyrin-containing compound metabolism; protoporphyrin-IX biosynthesis; coproporphyrinogen-III from 5-aminolevulinate: step 1/4.</text>
</comment>
<evidence type="ECO:0000313" key="19">
    <source>
        <dbReference type="EMBL" id="KDQ21498.1"/>
    </source>
</evidence>
<dbReference type="UniPathway" id="UPA00251">
    <property type="reaction ID" value="UER00318"/>
</dbReference>
<evidence type="ECO:0000256" key="14">
    <source>
        <dbReference type="PIRSR" id="PIRSR001415-1"/>
    </source>
</evidence>
<evidence type="ECO:0000256" key="13">
    <source>
        <dbReference type="ARBA" id="ARBA00047651"/>
    </source>
</evidence>
<dbReference type="HOGENOM" id="CLU_035731_0_1_1"/>
<feature type="active site" description="Schiff-base intermediate with substrate" evidence="14">
    <location>
        <position position="253"/>
    </location>
</feature>
<dbReference type="SUPFAM" id="SSF51569">
    <property type="entry name" value="Aldolase"/>
    <property type="match status" value="1"/>
</dbReference>
<feature type="binding site" evidence="15">
    <location>
        <position position="210"/>
    </location>
    <ligand>
        <name>5-aminolevulinate</name>
        <dbReference type="ChEBI" id="CHEBI:356416"/>
        <label>1</label>
    </ligand>
</feature>
<dbReference type="PANTHER" id="PTHR11458">
    <property type="entry name" value="DELTA-AMINOLEVULINIC ACID DEHYDRATASE"/>
    <property type="match status" value="1"/>
</dbReference>
<feature type="binding site" evidence="16">
    <location>
        <position position="123"/>
    </location>
    <ligand>
        <name>Zn(2+)</name>
        <dbReference type="ChEBI" id="CHEBI:29105"/>
        <note>catalytic</note>
    </ligand>
</feature>
<evidence type="ECO:0000256" key="7">
    <source>
        <dbReference type="ARBA" id="ARBA00022723"/>
    </source>
</evidence>
<feature type="binding site" evidence="16">
    <location>
        <position position="133"/>
    </location>
    <ligand>
        <name>Zn(2+)</name>
        <dbReference type="ChEBI" id="CHEBI:29105"/>
        <note>catalytic</note>
    </ligand>
</feature>
<dbReference type="InParanoid" id="A0A067N0G7"/>
<dbReference type="EC" id="4.2.1.24" evidence="5 17"/>
<evidence type="ECO:0000256" key="15">
    <source>
        <dbReference type="PIRSR" id="PIRSR001415-2"/>
    </source>
</evidence>